<evidence type="ECO:0000313" key="2">
    <source>
        <dbReference type="EMBL" id="MDH8676984.1"/>
    </source>
</evidence>
<sequence>MKKKTLFVLFLLLTLFTSSLSWADASVMTTKLTHAVEPVSADSFILQNGNAIYLSGIKSNGNYIIKNDQKSIRYQLKSVKRADIISLSHISL</sequence>
<comment type="caution">
    <text evidence="2">The sequence shown here is derived from an EMBL/GenBank/DDBJ whole genome shotgun (WGS) entry which is preliminary data.</text>
</comment>
<name>A0ABT6N9B3_9FIRM</name>
<keyword evidence="3" id="KW-1185">Reference proteome</keyword>
<dbReference type="RefSeq" id="WP_281092783.1">
    <property type="nucleotide sequence ID" value="NZ_JARYZI010000001.1"/>
</dbReference>
<dbReference type="EMBL" id="JARYZI010000001">
    <property type="protein sequence ID" value="MDH8676984.1"/>
    <property type="molecule type" value="Genomic_DNA"/>
</dbReference>
<evidence type="ECO:0000256" key="1">
    <source>
        <dbReference type="SAM" id="SignalP"/>
    </source>
</evidence>
<feature type="chain" id="PRO_5046548294" evidence="1">
    <location>
        <begin position="24"/>
        <end position="92"/>
    </location>
</feature>
<protein>
    <submittedName>
        <fullName evidence="2">Uncharacterized protein</fullName>
    </submittedName>
</protein>
<keyword evidence="1" id="KW-0732">Signal</keyword>
<organism evidence="2 3">
    <name type="scientific">Fusibacter bizertensis</name>
    <dbReference type="NCBI Taxonomy" id="1488331"/>
    <lineage>
        <taxon>Bacteria</taxon>
        <taxon>Bacillati</taxon>
        <taxon>Bacillota</taxon>
        <taxon>Clostridia</taxon>
        <taxon>Eubacteriales</taxon>
        <taxon>Eubacteriales Family XII. Incertae Sedis</taxon>
        <taxon>Fusibacter</taxon>
    </lineage>
</organism>
<evidence type="ECO:0000313" key="3">
    <source>
        <dbReference type="Proteomes" id="UP001158045"/>
    </source>
</evidence>
<feature type="signal peptide" evidence="1">
    <location>
        <begin position="1"/>
        <end position="23"/>
    </location>
</feature>
<proteinExistence type="predicted"/>
<gene>
    <name evidence="2" type="ORF">QE109_02430</name>
</gene>
<reference evidence="2 3" key="1">
    <citation type="submission" date="2023-04" db="EMBL/GenBank/DDBJ databases">
        <title>Fusibacter bizertensis strain WBS, isolated from littoral bottom sediments of the Arctic seas - biochemical and genomic analysis.</title>
        <authorList>
            <person name="Brioukhanov A.L."/>
        </authorList>
    </citation>
    <scope>NUCLEOTIDE SEQUENCE [LARGE SCALE GENOMIC DNA]</scope>
    <source>
        <strain evidence="2 3">WBS</strain>
    </source>
</reference>
<dbReference type="Proteomes" id="UP001158045">
    <property type="component" value="Unassembled WGS sequence"/>
</dbReference>
<accession>A0ABT6N9B3</accession>